<sequence>MKKLFSFVLILTLLTSSCSWFEKQQVKKMEQMAMKIDKLNDELKQKEEAYRQLLSEYGLKGDKKLTPEQMRMLALTPEQRAYLKKRLAQEKDSSYSAIIQEILNKDEEIKQLRKEIQELKDKLPKPYVVQPGDNHYDICMKFLTEQKGLTPEEAQKLVERVNLLEYLLPGFEVYLFYDNGVFGTFVIQGTADMSPNQIKRYYKTKLINERDKARQEAEKLSAEVKDLEARKAELLAQLRELEQLKADMQNQISKLTSKNKALSQENLKKEKMLNSVFYHVDNYKALKKKGIVGRFLFGKPKLKKFNAVKFDKSADLREVDSITVNAEDAGLVKISGIYIMPSHFIKDKDYQIKISPDKKSATIFLINPDKFRMSKVLIAVR</sequence>
<feature type="coiled-coil region" evidence="1">
    <location>
        <begin position="95"/>
        <end position="122"/>
    </location>
</feature>
<gene>
    <name evidence="2" type="ORF">TTHT_1881</name>
</gene>
<keyword evidence="3" id="KW-1185">Reference proteome</keyword>
<dbReference type="EMBL" id="AP017470">
    <property type="protein sequence ID" value="BBB33337.1"/>
    <property type="molecule type" value="Genomic_DNA"/>
</dbReference>
<organism evidence="2 3">
    <name type="scientific">Thermotomaculum hydrothermale</name>
    <dbReference type="NCBI Taxonomy" id="981385"/>
    <lineage>
        <taxon>Bacteria</taxon>
        <taxon>Pseudomonadati</taxon>
        <taxon>Acidobacteriota</taxon>
        <taxon>Holophagae</taxon>
        <taxon>Thermotomaculales</taxon>
        <taxon>Thermotomaculaceae</taxon>
        <taxon>Thermotomaculum</taxon>
    </lineage>
</organism>
<evidence type="ECO:0000313" key="3">
    <source>
        <dbReference type="Proteomes" id="UP000595564"/>
    </source>
</evidence>
<feature type="coiled-coil region" evidence="1">
    <location>
        <begin position="203"/>
        <end position="265"/>
    </location>
</feature>
<name>A0A7R6PNI4_9BACT</name>
<evidence type="ECO:0000256" key="1">
    <source>
        <dbReference type="SAM" id="Coils"/>
    </source>
</evidence>
<accession>A0A7R6PNI4</accession>
<reference evidence="2 3" key="1">
    <citation type="journal article" date="2012" name="Extremophiles">
        <title>Thermotomaculum hydrothermale gen. nov., sp. nov., a novel heterotrophic thermophile within the phylum Acidobacteria from a deep-sea hydrothermal vent chimney in the Southern Okinawa Trough.</title>
        <authorList>
            <person name="Izumi H."/>
            <person name="Nunoura T."/>
            <person name="Miyazaki M."/>
            <person name="Mino S."/>
            <person name="Toki T."/>
            <person name="Takai K."/>
            <person name="Sako Y."/>
            <person name="Sawabe T."/>
            <person name="Nakagawa S."/>
        </authorList>
    </citation>
    <scope>NUCLEOTIDE SEQUENCE [LARGE SCALE GENOMIC DNA]</scope>
    <source>
        <strain evidence="2 3">AC55</strain>
    </source>
</reference>
<dbReference type="KEGG" id="thyd:TTHT_1881"/>
<dbReference type="RefSeq" id="WP_201327644.1">
    <property type="nucleotide sequence ID" value="NZ_AP017470.1"/>
</dbReference>
<dbReference type="AlphaFoldDB" id="A0A7R6PNI4"/>
<evidence type="ECO:0000313" key="2">
    <source>
        <dbReference type="EMBL" id="BBB33337.1"/>
    </source>
</evidence>
<keyword evidence="1" id="KW-0175">Coiled coil</keyword>
<protein>
    <recommendedName>
        <fullName evidence="4">Lipoprotein</fullName>
    </recommendedName>
</protein>
<proteinExistence type="predicted"/>
<evidence type="ECO:0008006" key="4">
    <source>
        <dbReference type="Google" id="ProtNLM"/>
    </source>
</evidence>
<feature type="coiled-coil region" evidence="1">
    <location>
        <begin position="22"/>
        <end position="56"/>
    </location>
</feature>
<dbReference type="Proteomes" id="UP000595564">
    <property type="component" value="Chromosome"/>
</dbReference>
<dbReference type="PROSITE" id="PS51257">
    <property type="entry name" value="PROKAR_LIPOPROTEIN"/>
    <property type="match status" value="1"/>
</dbReference>